<keyword evidence="17" id="KW-1185">Reference proteome</keyword>
<comment type="catalytic activity">
    <reaction evidence="12 14">
        <text>hydrolysis of (1-&gt;4)-alpha-D-glucosidic linkage in 4-alpha-D-[(1-&gt;4)-alpha-D-glucanosyl]n trehalose to yield trehalose and (1-&gt;4)-alpha-D-glucan.</text>
        <dbReference type="EC" id="3.2.1.141"/>
    </reaction>
</comment>
<dbReference type="Gene3D" id="3.20.20.80">
    <property type="entry name" value="Glycosidases"/>
    <property type="match status" value="1"/>
</dbReference>
<accession>A0ABS1E2Q9</accession>
<dbReference type="NCBIfam" id="TIGR02402">
    <property type="entry name" value="trehalose_TreZ"/>
    <property type="match status" value="1"/>
</dbReference>
<evidence type="ECO:0000256" key="1">
    <source>
        <dbReference type="ARBA" id="ARBA00004496"/>
    </source>
</evidence>
<evidence type="ECO:0000256" key="13">
    <source>
        <dbReference type="NCBIfam" id="TIGR02402"/>
    </source>
</evidence>
<evidence type="ECO:0000256" key="7">
    <source>
        <dbReference type="ARBA" id="ARBA00022801"/>
    </source>
</evidence>
<evidence type="ECO:0000313" key="17">
    <source>
        <dbReference type="Proteomes" id="UP001041814"/>
    </source>
</evidence>
<feature type="domain" description="Glycosyl hydrolase family 13 catalytic" evidence="15">
    <location>
        <begin position="115"/>
        <end position="456"/>
    </location>
</feature>
<evidence type="ECO:0000256" key="12">
    <source>
        <dbReference type="ARBA" id="ARBA00034013"/>
    </source>
</evidence>
<dbReference type="EMBL" id="NRRU01000144">
    <property type="protein sequence ID" value="MBK1715681.1"/>
    <property type="molecule type" value="Genomic_DNA"/>
</dbReference>
<dbReference type="SUPFAM" id="SSF51445">
    <property type="entry name" value="(Trans)glycosidases"/>
    <property type="match status" value="1"/>
</dbReference>
<proteinExistence type="inferred from homology"/>
<dbReference type="SMART" id="SM00642">
    <property type="entry name" value="Aamy"/>
    <property type="match status" value="1"/>
</dbReference>
<dbReference type="Gene3D" id="2.60.40.10">
    <property type="entry name" value="Immunoglobulins"/>
    <property type="match status" value="1"/>
</dbReference>
<dbReference type="InterPro" id="IPR006047">
    <property type="entry name" value="GH13_cat_dom"/>
</dbReference>
<dbReference type="Pfam" id="PF00128">
    <property type="entry name" value="Alpha-amylase"/>
    <property type="match status" value="2"/>
</dbReference>
<evidence type="ECO:0000313" key="16">
    <source>
        <dbReference type="EMBL" id="MBK1715681.1"/>
    </source>
</evidence>
<evidence type="ECO:0000256" key="10">
    <source>
        <dbReference type="ARBA" id="ARBA00032057"/>
    </source>
</evidence>
<evidence type="ECO:0000256" key="9">
    <source>
        <dbReference type="ARBA" id="ARBA00023295"/>
    </source>
</evidence>
<reference evidence="16" key="1">
    <citation type="submission" date="2017-08" db="EMBL/GenBank/DDBJ databases">
        <authorList>
            <person name="Imhoff J.F."/>
            <person name="Rahn T."/>
            <person name="Kuenzel S."/>
            <person name="Neulinger S.C."/>
        </authorList>
    </citation>
    <scope>NUCLEOTIDE SEQUENCE</scope>
    <source>
        <strain evidence="16">IM 151</strain>
    </source>
</reference>
<dbReference type="InterPro" id="IPR013783">
    <property type="entry name" value="Ig-like_fold"/>
</dbReference>
<dbReference type="InterPro" id="IPR017853">
    <property type="entry name" value="GH"/>
</dbReference>
<keyword evidence="7 14" id="KW-0378">Hydrolase</keyword>
<dbReference type="PANTHER" id="PTHR43651:SF11">
    <property type="entry name" value="MALTO-OLIGOSYLTREHALOSE TREHALOHYDROLASE"/>
    <property type="match status" value="1"/>
</dbReference>
<organism evidence="16 17">
    <name type="scientific">Rubrivivax gelatinosus</name>
    <name type="common">Rhodocyclus gelatinosus</name>
    <name type="synonym">Rhodopseudomonas gelatinosa</name>
    <dbReference type="NCBI Taxonomy" id="28068"/>
    <lineage>
        <taxon>Bacteria</taxon>
        <taxon>Pseudomonadati</taxon>
        <taxon>Pseudomonadota</taxon>
        <taxon>Betaproteobacteria</taxon>
        <taxon>Burkholderiales</taxon>
        <taxon>Sphaerotilaceae</taxon>
        <taxon>Rubrivivax</taxon>
    </lineage>
</organism>
<evidence type="ECO:0000259" key="15">
    <source>
        <dbReference type="SMART" id="SM00642"/>
    </source>
</evidence>
<dbReference type="Proteomes" id="UP001041814">
    <property type="component" value="Unassembled WGS sequence"/>
</dbReference>
<dbReference type="SUPFAM" id="SSF81296">
    <property type="entry name" value="E set domains"/>
    <property type="match status" value="1"/>
</dbReference>
<dbReference type="RefSeq" id="WP_200380179.1">
    <property type="nucleotide sequence ID" value="NZ_NRRU01000144.1"/>
</dbReference>
<keyword evidence="6" id="KW-0963">Cytoplasm</keyword>
<dbReference type="CDD" id="cd02853">
    <property type="entry name" value="E_set_MTHase_like_N"/>
    <property type="match status" value="1"/>
</dbReference>
<dbReference type="InterPro" id="IPR012768">
    <property type="entry name" value="Trehalose_TreZ"/>
</dbReference>
<dbReference type="InterPro" id="IPR014756">
    <property type="entry name" value="Ig_E-set"/>
</dbReference>
<gene>
    <name evidence="16" type="primary">treZ</name>
    <name evidence="16" type="ORF">CKO43_23305</name>
</gene>
<dbReference type="PANTHER" id="PTHR43651">
    <property type="entry name" value="1,4-ALPHA-GLUCAN-BRANCHING ENZYME"/>
    <property type="match status" value="1"/>
</dbReference>
<evidence type="ECO:0000256" key="6">
    <source>
        <dbReference type="ARBA" id="ARBA00022490"/>
    </source>
</evidence>
<dbReference type="Gene3D" id="1.10.10.760">
    <property type="entry name" value="E-set domains of sugar-utilizing enzymes"/>
    <property type="match status" value="1"/>
</dbReference>
<evidence type="ECO:0000256" key="5">
    <source>
        <dbReference type="ARBA" id="ARBA00015938"/>
    </source>
</evidence>
<comment type="similarity">
    <text evidence="3 14">Belongs to the glycosyl hydrolase 13 family.</text>
</comment>
<evidence type="ECO:0000256" key="4">
    <source>
        <dbReference type="ARBA" id="ARBA00012268"/>
    </source>
</evidence>
<dbReference type="EC" id="3.2.1.141" evidence="4 13"/>
<evidence type="ECO:0000256" key="11">
    <source>
        <dbReference type="ARBA" id="ARBA00033284"/>
    </source>
</evidence>
<evidence type="ECO:0000256" key="2">
    <source>
        <dbReference type="ARBA" id="ARBA00005199"/>
    </source>
</evidence>
<keyword evidence="8" id="KW-0119">Carbohydrate metabolism</keyword>
<comment type="caution">
    <text evidence="16">The sequence shown here is derived from an EMBL/GenBank/DDBJ whole genome shotgun (WGS) entry which is preliminary data.</text>
</comment>
<dbReference type="CDD" id="cd11325">
    <property type="entry name" value="AmyAc_GTHase"/>
    <property type="match status" value="1"/>
</dbReference>
<dbReference type="InterPro" id="IPR044901">
    <property type="entry name" value="Trehalose_TreZ_E-set_sf"/>
</dbReference>
<name>A0ABS1E2Q9_RUBGE</name>
<evidence type="ECO:0000256" key="8">
    <source>
        <dbReference type="ARBA" id="ARBA00023277"/>
    </source>
</evidence>
<keyword evidence="9 14" id="KW-0326">Glycosidase</keyword>
<evidence type="ECO:0000256" key="3">
    <source>
        <dbReference type="ARBA" id="ARBA00008061"/>
    </source>
</evidence>
<comment type="subcellular location">
    <subcellularLocation>
        <location evidence="1">Cytoplasm</location>
    </subcellularLocation>
</comment>
<reference evidence="16" key="2">
    <citation type="journal article" date="2020" name="Microorganisms">
        <title>Osmotic Adaptation and Compatible Solute Biosynthesis of Phototrophic Bacteria as Revealed from Genome Analyses.</title>
        <authorList>
            <person name="Imhoff J.F."/>
            <person name="Rahn T."/>
            <person name="Kunzel S."/>
            <person name="Keller A."/>
            <person name="Neulinger S.C."/>
        </authorList>
    </citation>
    <scope>NUCLEOTIDE SEQUENCE</scope>
    <source>
        <strain evidence="16">IM 151</strain>
    </source>
</reference>
<evidence type="ECO:0000256" key="14">
    <source>
        <dbReference type="PIRNR" id="PIRNR006337"/>
    </source>
</evidence>
<protein>
    <recommendedName>
        <fullName evidence="5 13">Malto-oligosyltrehalose trehalohydrolase</fullName>
        <shortName evidence="14">MTHase</shortName>
        <ecNumber evidence="4 13">3.2.1.141</ecNumber>
    </recommendedName>
    <alternativeName>
        <fullName evidence="11 14">4-alpha-D-((1-&gt;4)-alpha-D-glucano)trehalose trehalohydrolase</fullName>
    </alternativeName>
    <alternativeName>
        <fullName evidence="10 14">Maltooligosyl trehalose trehalohydrolase</fullName>
    </alternativeName>
</protein>
<sequence length="583" mass="63969">MSFPPLGRLGHHRLADGRSAFRVFAPERLALRIVFDDGRAPLVLAGDALGYWNAATEALPAGTRYRVEVDGAAWPDPASRRQPEGVHGPSEVVDIVPAASPGWRGVEIEDAVIYELHVGTFTPEGTLAAAAARLPHLAALGVNVVELMPLAAFPGERNWGYDGVQPFALHAAYGSWAELKDFVEQAHALGIALLLDVVYNHFGPEGNYSGQFAPYTKAAATPWGAAINFDGAYAYGVREYFAENLRFWIEDVGFDGVRLDAASEIHDNSPVPMLRELSDLAREIGARQRRRVLTVAEHLRNNARVTAADGLACDAQWNDDLNHALIAWLSGERWRHYANFGRFDDVVTALARGWVLDGMRLDRFRRHFTGSDPAATTPREHVVHVQNHDQVGNRPGGERLAALLGPQRALLAAVAMFASPFVPMLFMGEEWGETTPFLFFEDFGDRRIVRGVRAGRRAENGFVPGYDPPDPHARTSFLASKLRWEHAATPEGRFMLERYRRLIELKRAGELGPREPGAVRVDGDAATQLVRLAAPRTLTWLNLGPDEQAVAAPEGWSEALCTLPARRPGRLPGHAAVVFSAPG</sequence>
<comment type="pathway">
    <text evidence="2 14">Glycan biosynthesis; trehalose biosynthesis.</text>
</comment>
<dbReference type="PIRSF" id="PIRSF006337">
    <property type="entry name" value="Trehalose_TreZ"/>
    <property type="match status" value="1"/>
</dbReference>